<dbReference type="Proteomes" id="UP000240357">
    <property type="component" value="Unassembled WGS sequence"/>
</dbReference>
<evidence type="ECO:0000256" key="1">
    <source>
        <dbReference type="SAM" id="Phobius"/>
    </source>
</evidence>
<evidence type="ECO:0000313" key="2">
    <source>
        <dbReference type="EMBL" id="PSR52631.1"/>
    </source>
</evidence>
<feature type="transmembrane region" description="Helical" evidence="1">
    <location>
        <begin position="61"/>
        <end position="83"/>
    </location>
</feature>
<feature type="transmembrane region" description="Helical" evidence="1">
    <location>
        <begin position="104"/>
        <end position="122"/>
    </location>
</feature>
<protein>
    <submittedName>
        <fullName evidence="2">Uncharacterized protein</fullName>
    </submittedName>
</protein>
<reference evidence="2 3" key="1">
    <citation type="submission" date="2018-03" db="EMBL/GenBank/DDBJ databases">
        <title>Adhaeribacter sp. HMF7605 Genome sequencing and assembly.</title>
        <authorList>
            <person name="Kang H."/>
            <person name="Kang J."/>
            <person name="Cha I."/>
            <person name="Kim H."/>
            <person name="Joh K."/>
        </authorList>
    </citation>
    <scope>NUCLEOTIDE SEQUENCE [LARGE SCALE GENOMIC DNA]</scope>
    <source>
        <strain evidence="2 3">HMF7605</strain>
    </source>
</reference>
<comment type="caution">
    <text evidence="2">The sequence shown here is derived from an EMBL/GenBank/DDBJ whole genome shotgun (WGS) entry which is preliminary data.</text>
</comment>
<sequence length="220" mass="24477">MEANNEFQPIEKDTSAWFSPIVITAVFLIISVVILIGATLFGFNKGDILGQLKNGEYARGLITYLFSIGTIGSFVVLILAALVGKGSKEEREDRFKNAKDVFSLLIGIFGSIIGFYFGSIIAEKEIAAPQIVVAEPIVERTDPLNFTIMSHISGGVPPYFYYIKVKNNDSMPIKRTKEWIREDILKTMLKSDSVFQITLSVFDTKGDSIVVQKEVLRPKN</sequence>
<keyword evidence="1" id="KW-1133">Transmembrane helix</keyword>
<organism evidence="2 3">
    <name type="scientific">Adhaeribacter arboris</name>
    <dbReference type="NCBI Taxonomy" id="2072846"/>
    <lineage>
        <taxon>Bacteria</taxon>
        <taxon>Pseudomonadati</taxon>
        <taxon>Bacteroidota</taxon>
        <taxon>Cytophagia</taxon>
        <taxon>Cytophagales</taxon>
        <taxon>Hymenobacteraceae</taxon>
        <taxon>Adhaeribacter</taxon>
    </lineage>
</organism>
<dbReference type="OrthoDB" id="9256030at2"/>
<evidence type="ECO:0000313" key="3">
    <source>
        <dbReference type="Proteomes" id="UP000240357"/>
    </source>
</evidence>
<keyword evidence="1" id="KW-0472">Membrane</keyword>
<feature type="transmembrane region" description="Helical" evidence="1">
    <location>
        <begin position="21"/>
        <end position="41"/>
    </location>
</feature>
<accession>A0A2T2YAR8</accession>
<gene>
    <name evidence="2" type="ORF">AHMF7605_03370</name>
</gene>
<dbReference type="EMBL" id="PYFT01000001">
    <property type="protein sequence ID" value="PSR52631.1"/>
    <property type="molecule type" value="Genomic_DNA"/>
</dbReference>
<keyword evidence="3" id="KW-1185">Reference proteome</keyword>
<keyword evidence="1" id="KW-0812">Transmembrane</keyword>
<name>A0A2T2YAR8_9BACT</name>
<proteinExistence type="predicted"/>
<dbReference type="AlphaFoldDB" id="A0A2T2YAR8"/>
<dbReference type="RefSeq" id="WP_106926444.1">
    <property type="nucleotide sequence ID" value="NZ_PYFT01000001.1"/>
</dbReference>